<comment type="caution">
    <text evidence="2">The sequence shown here is derived from an EMBL/GenBank/DDBJ whole genome shotgun (WGS) entry which is preliminary data.</text>
</comment>
<dbReference type="PROSITE" id="PS00798">
    <property type="entry name" value="ALDOKETO_REDUCTASE_1"/>
    <property type="match status" value="1"/>
</dbReference>
<reference evidence="2 3" key="1">
    <citation type="submission" date="2020-10" db="EMBL/GenBank/DDBJ databases">
        <authorList>
            <person name="Klimov P.B."/>
            <person name="Dyachkov S.M."/>
            <person name="Chetverikov P.E."/>
        </authorList>
    </citation>
    <scope>NUCLEOTIDE SEQUENCE [LARGE SCALE GENOMIC DNA]</scope>
    <source>
        <strain evidence="2">BMOC 18-1129-001#AD2665</strain>
        <tissue evidence="2">Entire mites</tissue>
    </source>
</reference>
<gene>
    <name evidence="2" type="primary">AKR1B1</name>
    <name evidence="2" type="ORF">GZH46_03068</name>
</gene>
<dbReference type="PRINTS" id="PR00069">
    <property type="entry name" value="ALDKETRDTASE"/>
</dbReference>
<keyword evidence="3" id="KW-1185">Reference proteome</keyword>
<feature type="domain" description="NADP-dependent oxidoreductase" evidence="1">
    <location>
        <begin position="42"/>
        <end position="317"/>
    </location>
</feature>
<protein>
    <submittedName>
        <fullName evidence="2">Aldo-keto reductase family 1 member B1</fullName>
    </submittedName>
</protein>
<dbReference type="InterPro" id="IPR020471">
    <property type="entry name" value="AKR"/>
</dbReference>
<dbReference type="InterPro" id="IPR036812">
    <property type="entry name" value="NAD(P)_OxRdtase_dom_sf"/>
</dbReference>
<evidence type="ECO:0000313" key="3">
    <source>
        <dbReference type="Proteomes" id="UP000825002"/>
    </source>
</evidence>
<proteinExistence type="predicted"/>
<dbReference type="Gene3D" id="3.20.20.100">
    <property type="entry name" value="NADP-dependent oxidoreductase domain"/>
    <property type="match status" value="1"/>
</dbReference>
<dbReference type="PANTHER" id="PTHR11732">
    <property type="entry name" value="ALDO/KETO REDUCTASE"/>
    <property type="match status" value="1"/>
</dbReference>
<dbReference type="InterPro" id="IPR023210">
    <property type="entry name" value="NADP_OxRdtase_dom"/>
</dbReference>
<dbReference type="Proteomes" id="UP000825002">
    <property type="component" value="Unassembled WGS sequence"/>
</dbReference>
<dbReference type="EMBL" id="JAIFTH010001946">
    <property type="protein sequence ID" value="KAG9508437.1"/>
    <property type="molecule type" value="Genomic_DNA"/>
</dbReference>
<dbReference type="PROSITE" id="PS00062">
    <property type="entry name" value="ALDOKETO_REDUCTASE_2"/>
    <property type="match status" value="1"/>
</dbReference>
<accession>A0ABQ7S4Y4</accession>
<dbReference type="InterPro" id="IPR018170">
    <property type="entry name" value="Aldo/ket_reductase_CS"/>
</dbReference>
<dbReference type="Pfam" id="PF00248">
    <property type="entry name" value="Aldo_ket_red"/>
    <property type="match status" value="1"/>
</dbReference>
<feature type="non-terminal residue" evidence="2">
    <location>
        <position position="1"/>
    </location>
</feature>
<evidence type="ECO:0000259" key="1">
    <source>
        <dbReference type="Pfam" id="PF00248"/>
    </source>
</evidence>
<sequence length="340" mass="38331">MPYGPEPLVGDVPAYLLPSAQLPAVQKTPYLVLNDGNKMPMLGLGTWNAQGQELKDAVKTAIYSGYRHIDTATNYKNERLVGEAIAECINEGVVGRNELFVTTKVWNNSHSRGAVMKALNASLRALQLQYVDLFLIHWPTGYQEGGDLSPTDANGQVIISDVDYLDTWRGMEDARYEGLTRSIGVSNFNHKQVDRILRHCDIVPAVNQIECHPYLSQTRLIQYCRSKGIAITAYSPLGSPGRANPKLNDPIIIDDPVVRDIAKRHNRHPAHVLIRYQLQRSVVVIPKAITPAHVKSNLEALDFELSMDDMMRLNGLNKNLRFMKFERCLTHQHYPFNIDY</sequence>
<name>A0ABQ7S4Y4_9ACAR</name>
<dbReference type="SUPFAM" id="SSF51430">
    <property type="entry name" value="NAD(P)-linked oxidoreductase"/>
    <property type="match status" value="1"/>
</dbReference>
<evidence type="ECO:0000313" key="2">
    <source>
        <dbReference type="EMBL" id="KAG9508437.1"/>
    </source>
</evidence>
<organism evidence="2 3">
    <name type="scientific">Fragariocoptes setiger</name>
    <dbReference type="NCBI Taxonomy" id="1670756"/>
    <lineage>
        <taxon>Eukaryota</taxon>
        <taxon>Metazoa</taxon>
        <taxon>Ecdysozoa</taxon>
        <taxon>Arthropoda</taxon>
        <taxon>Chelicerata</taxon>
        <taxon>Arachnida</taxon>
        <taxon>Acari</taxon>
        <taxon>Acariformes</taxon>
        <taxon>Trombidiformes</taxon>
        <taxon>Prostigmata</taxon>
        <taxon>Eupodina</taxon>
        <taxon>Eriophyoidea</taxon>
        <taxon>Phytoptidae</taxon>
        <taxon>Fragariocoptes</taxon>
    </lineage>
</organism>
<dbReference type="PIRSF" id="PIRSF000097">
    <property type="entry name" value="AKR"/>
    <property type="match status" value="1"/>
</dbReference>